<organism evidence="9 10">
    <name type="scientific">Polystyrenella longa</name>
    <dbReference type="NCBI Taxonomy" id="2528007"/>
    <lineage>
        <taxon>Bacteria</taxon>
        <taxon>Pseudomonadati</taxon>
        <taxon>Planctomycetota</taxon>
        <taxon>Planctomycetia</taxon>
        <taxon>Planctomycetales</taxon>
        <taxon>Planctomycetaceae</taxon>
        <taxon>Polystyrenella</taxon>
    </lineage>
</organism>
<evidence type="ECO:0000256" key="7">
    <source>
        <dbReference type="HAMAP-Rule" id="MF_00955"/>
    </source>
</evidence>
<dbReference type="Pfam" id="PF16363">
    <property type="entry name" value="GDP_Man_Dehyd"/>
    <property type="match status" value="1"/>
</dbReference>
<dbReference type="HAMAP" id="MF_00955">
    <property type="entry name" value="GDP_Man_dehydratase"/>
    <property type="match status" value="1"/>
</dbReference>
<dbReference type="KEGG" id="plon:Pla110_39800"/>
<evidence type="ECO:0000256" key="5">
    <source>
        <dbReference type="ARBA" id="ARBA00023239"/>
    </source>
</evidence>
<evidence type="ECO:0000256" key="3">
    <source>
        <dbReference type="ARBA" id="ARBA00009263"/>
    </source>
</evidence>
<comment type="similarity">
    <text evidence="3 7">Belongs to the NAD(P)-dependent epimerase/dehydratase family. GDP-mannose 4,6-dehydratase subfamily.</text>
</comment>
<dbReference type="Gene3D" id="3.90.25.10">
    <property type="entry name" value="UDP-galactose 4-epimerase, domain 1"/>
    <property type="match status" value="1"/>
</dbReference>
<dbReference type="CDD" id="cd05260">
    <property type="entry name" value="GDP_MD_SDR_e"/>
    <property type="match status" value="1"/>
</dbReference>
<protein>
    <recommendedName>
        <fullName evidence="4 7">GDP-mannose 4,6-dehydratase</fullName>
        <ecNumber evidence="4 7">4.2.1.47</ecNumber>
    </recommendedName>
    <alternativeName>
        <fullName evidence="7">GDP-D-mannose dehydratase</fullName>
    </alternativeName>
</protein>
<dbReference type="InterPro" id="IPR006368">
    <property type="entry name" value="GDP_Man_deHydtase"/>
</dbReference>
<keyword evidence="7" id="KW-0521">NADP</keyword>
<dbReference type="OrthoDB" id="9779041at2"/>
<dbReference type="GO" id="GO:0070401">
    <property type="term" value="F:NADP+ binding"/>
    <property type="evidence" value="ECO:0007669"/>
    <property type="project" value="UniProtKB-UniRule"/>
</dbReference>
<proteinExistence type="inferred from homology"/>
<dbReference type="GO" id="GO:0042351">
    <property type="term" value="P:'de novo' GDP-L-fucose biosynthetic process"/>
    <property type="evidence" value="ECO:0007669"/>
    <property type="project" value="TreeGrafter"/>
</dbReference>
<dbReference type="GO" id="GO:0008446">
    <property type="term" value="F:GDP-mannose 4,6-dehydratase activity"/>
    <property type="evidence" value="ECO:0007669"/>
    <property type="project" value="UniProtKB-UniRule"/>
</dbReference>
<dbReference type="PANTHER" id="PTHR43715">
    <property type="entry name" value="GDP-MANNOSE 4,6-DEHYDRATASE"/>
    <property type="match status" value="1"/>
</dbReference>
<dbReference type="InterPro" id="IPR036291">
    <property type="entry name" value="NAD(P)-bd_dom_sf"/>
</dbReference>
<evidence type="ECO:0000256" key="6">
    <source>
        <dbReference type="ARBA" id="ARBA00059383"/>
    </source>
</evidence>
<evidence type="ECO:0000256" key="1">
    <source>
        <dbReference type="ARBA" id="ARBA00000188"/>
    </source>
</evidence>
<dbReference type="EMBL" id="CP036281">
    <property type="protein sequence ID" value="QDU82225.1"/>
    <property type="molecule type" value="Genomic_DNA"/>
</dbReference>
<accession>A0A518CSN4</accession>
<dbReference type="Proteomes" id="UP000317178">
    <property type="component" value="Chromosome"/>
</dbReference>
<name>A0A518CSN4_9PLAN</name>
<comment type="function">
    <text evidence="6 7">Catalyzes the conversion of GDP-D-mannose to GDP-4-dehydro-6-deoxy-D-mannose.</text>
</comment>
<dbReference type="SUPFAM" id="SSF51735">
    <property type="entry name" value="NAD(P)-binding Rossmann-fold domains"/>
    <property type="match status" value="1"/>
</dbReference>
<dbReference type="EC" id="4.2.1.47" evidence="4 7"/>
<evidence type="ECO:0000256" key="2">
    <source>
        <dbReference type="ARBA" id="ARBA00001937"/>
    </source>
</evidence>
<dbReference type="PANTHER" id="PTHR43715:SF1">
    <property type="entry name" value="GDP-MANNOSE 4,6 DEHYDRATASE"/>
    <property type="match status" value="1"/>
</dbReference>
<evidence type="ECO:0000256" key="4">
    <source>
        <dbReference type="ARBA" id="ARBA00011989"/>
    </source>
</evidence>
<evidence type="ECO:0000313" key="10">
    <source>
        <dbReference type="Proteomes" id="UP000317178"/>
    </source>
</evidence>
<sequence length="325" mass="36978">MEPVALITGITGQDGQYLARLLLEKGYHVHGFTQAATNFPHEQVFLHRVDLKVTENLHDLLKQIQPCEVYHMAAQSHVPLSYQQPLETAEITGMGALRMLEAVRQYEIECSRQVRFFQASSSAILDDQAGPVLNEQSPIHPRSPYACAKAYAHLQVQNYREAHGMFACNGILFNHESPLRDESFVTRKITRAATRIKLGLQQKLILGNLDAERSWGYAGDFVQAMWLMLQLDEPDDFVISTTKTHSVREFVDVVFQCLDLDYQQYVEIDPEFFRPHDAPVLCGDITRAQTQLGWQPQVSFTELAHQMTQHDLELAEIESRTNHSG</sequence>
<comment type="caution">
    <text evidence="7">Lacks conserved residue(s) required for the propagation of feature annotation.</text>
</comment>
<keyword evidence="5 7" id="KW-0456">Lyase</keyword>
<dbReference type="FunFam" id="3.40.50.720:FF:000924">
    <property type="entry name" value="GDP-mannose 4,6 dehydratase"/>
    <property type="match status" value="1"/>
</dbReference>
<gene>
    <name evidence="9" type="primary">gmd_2</name>
    <name evidence="7" type="synonym">gmd</name>
    <name evidence="9" type="ORF">Pla110_39800</name>
</gene>
<feature type="domain" description="NAD(P)-binding" evidence="8">
    <location>
        <begin position="6"/>
        <end position="307"/>
    </location>
</feature>
<dbReference type="AlphaFoldDB" id="A0A518CSN4"/>
<dbReference type="Gene3D" id="3.40.50.720">
    <property type="entry name" value="NAD(P)-binding Rossmann-like Domain"/>
    <property type="match status" value="1"/>
</dbReference>
<comment type="catalytic activity">
    <reaction evidence="1 7">
        <text>GDP-alpha-D-mannose = GDP-4-dehydro-alpha-D-rhamnose + H2O</text>
        <dbReference type="Rhea" id="RHEA:23820"/>
        <dbReference type="ChEBI" id="CHEBI:15377"/>
        <dbReference type="ChEBI" id="CHEBI:57527"/>
        <dbReference type="ChEBI" id="CHEBI:57964"/>
        <dbReference type="EC" id="4.2.1.47"/>
    </reaction>
</comment>
<dbReference type="InterPro" id="IPR016040">
    <property type="entry name" value="NAD(P)-bd_dom"/>
</dbReference>
<reference evidence="9 10" key="1">
    <citation type="submission" date="2019-02" db="EMBL/GenBank/DDBJ databases">
        <title>Deep-cultivation of Planctomycetes and their phenomic and genomic characterization uncovers novel biology.</title>
        <authorList>
            <person name="Wiegand S."/>
            <person name="Jogler M."/>
            <person name="Boedeker C."/>
            <person name="Pinto D."/>
            <person name="Vollmers J."/>
            <person name="Rivas-Marin E."/>
            <person name="Kohn T."/>
            <person name="Peeters S.H."/>
            <person name="Heuer A."/>
            <person name="Rast P."/>
            <person name="Oberbeckmann S."/>
            <person name="Bunk B."/>
            <person name="Jeske O."/>
            <person name="Meyerdierks A."/>
            <person name="Storesund J.E."/>
            <person name="Kallscheuer N."/>
            <person name="Luecker S."/>
            <person name="Lage O.M."/>
            <person name="Pohl T."/>
            <person name="Merkel B.J."/>
            <person name="Hornburger P."/>
            <person name="Mueller R.-W."/>
            <person name="Bruemmer F."/>
            <person name="Labrenz M."/>
            <person name="Spormann A.M."/>
            <person name="Op den Camp H."/>
            <person name="Overmann J."/>
            <person name="Amann R."/>
            <person name="Jetten M.S.M."/>
            <person name="Mascher T."/>
            <person name="Medema M.H."/>
            <person name="Devos D.P."/>
            <person name="Kaster A.-K."/>
            <person name="Ovreas L."/>
            <person name="Rohde M."/>
            <person name="Galperin M.Y."/>
            <person name="Jogler C."/>
        </authorList>
    </citation>
    <scope>NUCLEOTIDE SEQUENCE [LARGE SCALE GENOMIC DNA]</scope>
    <source>
        <strain evidence="9 10">Pla110</strain>
    </source>
</reference>
<dbReference type="RefSeq" id="WP_144998220.1">
    <property type="nucleotide sequence ID" value="NZ_CP036281.1"/>
</dbReference>
<evidence type="ECO:0000313" key="9">
    <source>
        <dbReference type="EMBL" id="QDU82225.1"/>
    </source>
</evidence>
<comment type="cofactor">
    <cofactor evidence="2 7">
        <name>NADP(+)</name>
        <dbReference type="ChEBI" id="CHEBI:58349"/>
    </cofactor>
</comment>
<evidence type="ECO:0000259" key="8">
    <source>
        <dbReference type="Pfam" id="PF16363"/>
    </source>
</evidence>
<keyword evidence="10" id="KW-1185">Reference proteome</keyword>